<comment type="caution">
    <text evidence="1">The sequence shown here is derived from an EMBL/GenBank/DDBJ whole genome shotgun (WGS) entry which is preliminary data.</text>
</comment>
<proteinExistence type="predicted"/>
<accession>A0A839H7L7</accession>
<keyword evidence="2" id="KW-1185">Reference proteome</keyword>
<gene>
    <name evidence="1" type="ORF">HUK38_04925</name>
</gene>
<dbReference type="AlphaFoldDB" id="A0A839H7L7"/>
<evidence type="ECO:0000313" key="2">
    <source>
        <dbReference type="Proteomes" id="UP000548632"/>
    </source>
</evidence>
<organism evidence="1 2">
    <name type="scientific">Thiospirillum jenense</name>
    <dbReference type="NCBI Taxonomy" id="1653858"/>
    <lineage>
        <taxon>Bacteria</taxon>
        <taxon>Pseudomonadati</taxon>
        <taxon>Pseudomonadota</taxon>
        <taxon>Gammaproteobacteria</taxon>
        <taxon>Chromatiales</taxon>
        <taxon>Chromatiaceae</taxon>
        <taxon>Thiospirillum</taxon>
    </lineage>
</organism>
<sequence length="51" mass="6049">MHTINRIKPWFDAEANFLEVRFSDAAIKTLVNTDKIYSRTCSIKVKRYELD</sequence>
<evidence type="ECO:0000313" key="1">
    <source>
        <dbReference type="EMBL" id="MBB1125575.1"/>
    </source>
</evidence>
<dbReference type="Proteomes" id="UP000548632">
    <property type="component" value="Unassembled WGS sequence"/>
</dbReference>
<dbReference type="EMBL" id="JABVCQ010000007">
    <property type="protein sequence ID" value="MBB1125575.1"/>
    <property type="molecule type" value="Genomic_DNA"/>
</dbReference>
<protein>
    <submittedName>
        <fullName evidence="1">Uncharacterized protein</fullName>
    </submittedName>
</protein>
<name>A0A839H7L7_9GAMM</name>
<reference evidence="1 2" key="1">
    <citation type="journal article" date="2020" name="Arch. Microbiol.">
        <title>The genome sequence of the giant phototrophic gammaproteobacterium Thiospirillum jenense gives insight into its physiological properties and phylogenetic relationships.</title>
        <authorList>
            <person name="Imhoff J.F."/>
            <person name="Meyer T.E."/>
            <person name="Kyndt J.A."/>
        </authorList>
    </citation>
    <scope>NUCLEOTIDE SEQUENCE [LARGE SCALE GENOMIC DNA]</scope>
    <source>
        <strain evidence="1 2">DSM 216</strain>
    </source>
</reference>